<feature type="compositionally biased region" description="Polar residues" evidence="2">
    <location>
        <begin position="249"/>
        <end position="266"/>
    </location>
</feature>
<evidence type="ECO:0000256" key="2">
    <source>
        <dbReference type="SAM" id="MobiDB-lite"/>
    </source>
</evidence>
<sequence length="472" mass="53153">MDDQSGLGNLENLLLHLALETREFAQKKDDLTQQIQISEAAIQEKKKCIAETQKAIKKLQEDIKQKQNTVKCYTENVKRLCGTSDHLLQYEKMLEAELERRQESCNQDMKMFKERMENYWKIFQQHKEEYLQNPLAAKLIEIQAQNEEIEGRIRAKEEEIIAKEKELKTLQGKYIIYYSFCLFVKCDTFPSHECFHSVQEHVETNKQPAPSSESDAQSEVAVTSPQDLQVQGTKTEQEDVQIEMDEKSSANNQAQADGGDESNSSEVGVIGSTIWAISEIRGDHSQGSDQNEKEHTAEVQDMNMNTSCVSDTLEDMMEAEEQQECAEANVEEGSNEGAVCPPSSPIHMRALDMPPFSLISSPSTSQGHQEGRETPAFVFSMNSGPNTPTFSGFDCNVEVGQSLHEESPFTFSSSYFSKKSPETKLPGFLFDESEESHAEEEFAFSFSSKSPQPKESVGSGDTFPFSFSFGKF</sequence>
<dbReference type="GO" id="GO:0000801">
    <property type="term" value="C:central element"/>
    <property type="evidence" value="ECO:0007669"/>
    <property type="project" value="TreeGrafter"/>
</dbReference>
<proteinExistence type="predicted"/>
<accession>A0AAE0R665</accession>
<dbReference type="GO" id="GO:0007283">
    <property type="term" value="P:spermatogenesis"/>
    <property type="evidence" value="ECO:0007669"/>
    <property type="project" value="TreeGrafter"/>
</dbReference>
<organism evidence="3 4">
    <name type="scientific">Hemibagrus guttatus</name>
    <dbReference type="NCBI Taxonomy" id="175788"/>
    <lineage>
        <taxon>Eukaryota</taxon>
        <taxon>Metazoa</taxon>
        <taxon>Chordata</taxon>
        <taxon>Craniata</taxon>
        <taxon>Vertebrata</taxon>
        <taxon>Euteleostomi</taxon>
        <taxon>Actinopterygii</taxon>
        <taxon>Neopterygii</taxon>
        <taxon>Teleostei</taxon>
        <taxon>Ostariophysi</taxon>
        <taxon>Siluriformes</taxon>
        <taxon>Bagridae</taxon>
        <taxon>Hemibagrus</taxon>
    </lineage>
</organism>
<feature type="region of interest" description="Disordered" evidence="2">
    <location>
        <begin position="205"/>
        <end position="267"/>
    </location>
</feature>
<dbReference type="Pfam" id="PF15676">
    <property type="entry name" value="S6OS1"/>
    <property type="match status" value="1"/>
</dbReference>
<comment type="caution">
    <text evidence="3">The sequence shown here is derived from an EMBL/GenBank/DDBJ whole genome shotgun (WGS) entry which is preliminary data.</text>
</comment>
<protein>
    <submittedName>
        <fullName evidence="3">Uncharacterized protein</fullName>
    </submittedName>
</protein>
<dbReference type="PANTHER" id="PTHR35449:SF1">
    <property type="entry name" value="PROTEIN SIX6OS1"/>
    <property type="match status" value="1"/>
</dbReference>
<dbReference type="AlphaFoldDB" id="A0AAE0R665"/>
<evidence type="ECO:0000313" key="3">
    <source>
        <dbReference type="EMBL" id="KAK3543308.1"/>
    </source>
</evidence>
<reference evidence="3" key="1">
    <citation type="submission" date="2023-06" db="EMBL/GenBank/DDBJ databases">
        <title>Male Hemibagrus guttatus genome.</title>
        <authorList>
            <person name="Bian C."/>
        </authorList>
    </citation>
    <scope>NUCLEOTIDE SEQUENCE</scope>
    <source>
        <strain evidence="3">Male_cb2023</strain>
        <tissue evidence="3">Muscle</tissue>
    </source>
</reference>
<dbReference type="Proteomes" id="UP001274896">
    <property type="component" value="Unassembled WGS sequence"/>
</dbReference>
<evidence type="ECO:0000256" key="1">
    <source>
        <dbReference type="SAM" id="Coils"/>
    </source>
</evidence>
<gene>
    <name evidence="3" type="ORF">QTP70_014037</name>
</gene>
<dbReference type="GO" id="GO:0007129">
    <property type="term" value="P:homologous chromosome pairing at meiosis"/>
    <property type="evidence" value="ECO:0007669"/>
    <property type="project" value="TreeGrafter"/>
</dbReference>
<dbReference type="PANTHER" id="PTHR35449">
    <property type="entry name" value="PROTEIN SIX6OS1"/>
    <property type="match status" value="1"/>
</dbReference>
<evidence type="ECO:0000313" key="4">
    <source>
        <dbReference type="Proteomes" id="UP001274896"/>
    </source>
</evidence>
<feature type="region of interest" description="Disordered" evidence="2">
    <location>
        <begin position="441"/>
        <end position="463"/>
    </location>
</feature>
<dbReference type="InterPro" id="IPR031380">
    <property type="entry name" value="SIX6OS1"/>
</dbReference>
<feature type="coiled-coil region" evidence="1">
    <location>
        <begin position="309"/>
        <end position="336"/>
    </location>
</feature>
<feature type="compositionally biased region" description="Polar residues" evidence="2">
    <location>
        <begin position="205"/>
        <end position="234"/>
    </location>
</feature>
<dbReference type="EMBL" id="JAUCMX010000006">
    <property type="protein sequence ID" value="KAK3543308.1"/>
    <property type="molecule type" value="Genomic_DNA"/>
</dbReference>
<feature type="coiled-coil region" evidence="1">
    <location>
        <begin position="139"/>
        <end position="173"/>
    </location>
</feature>
<name>A0AAE0R665_9TELE</name>
<dbReference type="GO" id="GO:0010705">
    <property type="term" value="P:meiotic DNA double-strand break processing involved in reciprocal meiotic recombination"/>
    <property type="evidence" value="ECO:0007669"/>
    <property type="project" value="TreeGrafter"/>
</dbReference>
<keyword evidence="4" id="KW-1185">Reference proteome</keyword>
<feature type="coiled-coil region" evidence="1">
    <location>
        <begin position="42"/>
        <end position="76"/>
    </location>
</feature>
<keyword evidence="1" id="KW-0175">Coiled coil</keyword>
<dbReference type="GO" id="GO:0048477">
    <property type="term" value="P:oogenesis"/>
    <property type="evidence" value="ECO:0007669"/>
    <property type="project" value="TreeGrafter"/>
</dbReference>